<protein>
    <submittedName>
        <fullName evidence="2">Uncharacterized protein</fullName>
    </submittedName>
</protein>
<evidence type="ECO:0000256" key="1">
    <source>
        <dbReference type="SAM" id="Phobius"/>
    </source>
</evidence>
<sequence>MYPADDGTCRRCPPHCDICSDDRTCFKCTFLYLMLNGACRASCPMEYYEDMEEGRCGQCHPTCGSCSGPLEDDCETCSSFSPKLYKGSCLKDCPTGTYYEIAAMECQECHQTCKSCIGPDPNQCSQCEKGLVLDPNTLLCGVTGYYKKGSHCEKCDESCELCTGPGPESCRRCPLPLLELDGTKLCVERCPHRFYQFNEICKQCHVSCQTCTDSSPQSCETCDRGSTLKDKVCYPRCEEGRYFSEEEICESCDSSCRHCTGPRPDQCLLCHNDFALHAVENRCTRCCQAAANHTNCCVCDSGSALCVEAPQPRFEEATERDVIVSSKALKHSSAALPVALLLAAGLGLAVLALAKAHAKRRLCWNQSYERLSGSGSINMPHGVPEPDSGDEVDVVYTTKGGSVYRRYSFIHEQEADPSRDENTCLSQS</sequence>
<reference evidence="2" key="1">
    <citation type="submission" date="2016-05" db="EMBL/GenBank/DDBJ databases">
        <authorList>
            <person name="Lavstsen T."/>
            <person name="Jespersen J.S."/>
        </authorList>
    </citation>
    <scope>NUCLEOTIDE SEQUENCE</scope>
    <source>
        <tissue evidence="2">Brain</tissue>
    </source>
</reference>
<dbReference type="InterPro" id="IPR006212">
    <property type="entry name" value="Furin_repeat"/>
</dbReference>
<gene>
    <name evidence="2" type="primary">CABZ01072954.1</name>
</gene>
<dbReference type="EMBL" id="HAED01015447">
    <property type="protein sequence ID" value="SBR01892.1"/>
    <property type="molecule type" value="Transcribed_RNA"/>
</dbReference>
<dbReference type="PANTHER" id="PTHR15332">
    <property type="entry name" value="PROPROTEIN CONVERTASE SUBTILISIN_KEXIN TYPE 5-LIKE"/>
    <property type="match status" value="1"/>
</dbReference>
<dbReference type="AlphaFoldDB" id="A0A1A8IX25"/>
<feature type="transmembrane region" description="Helical" evidence="1">
    <location>
        <begin position="334"/>
        <end position="354"/>
    </location>
</feature>
<dbReference type="CDD" id="cd00064">
    <property type="entry name" value="FU"/>
    <property type="match status" value="3"/>
</dbReference>
<dbReference type="Gene3D" id="2.10.220.10">
    <property type="entry name" value="Hormone Receptor, Insulin-like Growth Factor Receptor 1, Chain A, domain 2"/>
    <property type="match status" value="4"/>
</dbReference>
<accession>A0A1A8IX25</accession>
<reference evidence="2" key="2">
    <citation type="submission" date="2016-06" db="EMBL/GenBank/DDBJ databases">
        <title>The genome of a short-lived fish provides insights into sex chromosome evolution and the genetic control of aging.</title>
        <authorList>
            <person name="Reichwald K."/>
            <person name="Felder M."/>
            <person name="Petzold A."/>
            <person name="Koch P."/>
            <person name="Groth M."/>
            <person name="Platzer M."/>
        </authorList>
    </citation>
    <scope>NUCLEOTIDE SEQUENCE</scope>
    <source>
        <tissue evidence="2">Brain</tissue>
    </source>
</reference>
<name>A0A1A8IX25_NOTKU</name>
<dbReference type="SUPFAM" id="SSF57184">
    <property type="entry name" value="Growth factor receptor domain"/>
    <property type="match status" value="2"/>
</dbReference>
<keyword evidence="1" id="KW-0472">Membrane</keyword>
<keyword evidence="1" id="KW-1133">Transmembrane helix</keyword>
<dbReference type="PANTHER" id="PTHR15332:SF175">
    <property type="entry name" value="PROPROTEIN CONVERTASE SUBTILISIN_KEXIN TYPE 5-LIKE"/>
    <property type="match status" value="1"/>
</dbReference>
<evidence type="ECO:0000313" key="2">
    <source>
        <dbReference type="EMBL" id="SBR01892.1"/>
    </source>
</evidence>
<organism evidence="2">
    <name type="scientific">Nothobranchius kuhntae</name>
    <name type="common">Beira killifish</name>
    <dbReference type="NCBI Taxonomy" id="321403"/>
    <lineage>
        <taxon>Eukaryota</taxon>
        <taxon>Metazoa</taxon>
        <taxon>Chordata</taxon>
        <taxon>Craniata</taxon>
        <taxon>Vertebrata</taxon>
        <taxon>Euteleostomi</taxon>
        <taxon>Actinopterygii</taxon>
        <taxon>Neopterygii</taxon>
        <taxon>Teleostei</taxon>
        <taxon>Neoteleostei</taxon>
        <taxon>Acanthomorphata</taxon>
        <taxon>Ovalentaria</taxon>
        <taxon>Atherinomorphae</taxon>
        <taxon>Cyprinodontiformes</taxon>
        <taxon>Nothobranchiidae</taxon>
        <taxon>Nothobranchius</taxon>
    </lineage>
</organism>
<dbReference type="SMART" id="SM00261">
    <property type="entry name" value="FU"/>
    <property type="match status" value="6"/>
</dbReference>
<keyword evidence="1" id="KW-0812">Transmembrane</keyword>
<proteinExistence type="predicted"/>
<dbReference type="InterPro" id="IPR009030">
    <property type="entry name" value="Growth_fac_rcpt_cys_sf"/>
</dbReference>